<dbReference type="NCBIfam" id="NF009589">
    <property type="entry name" value="PRK13030.1"/>
    <property type="match status" value="1"/>
</dbReference>
<dbReference type="Gene3D" id="3.40.920.10">
    <property type="entry name" value="Pyruvate-ferredoxin oxidoreductase, PFOR, domain III"/>
    <property type="match status" value="1"/>
</dbReference>
<dbReference type="PANTHER" id="PTHR48084">
    <property type="entry name" value="2-OXOGLUTARATE OXIDOREDUCTASE SUBUNIT KORB-RELATED"/>
    <property type="match status" value="1"/>
</dbReference>
<feature type="domain" description="Pyruvate/ketoisovalerate oxidoreductase catalytic" evidence="2">
    <location>
        <begin position="759"/>
        <end position="946"/>
    </location>
</feature>
<organism evidence="5 6">
    <name type="scientific">Verminephrobacter aporrectodeae subsp. tuberculatae</name>
    <dbReference type="NCBI Taxonomy" id="1110392"/>
    <lineage>
        <taxon>Bacteria</taxon>
        <taxon>Pseudomonadati</taxon>
        <taxon>Pseudomonadota</taxon>
        <taxon>Betaproteobacteria</taxon>
        <taxon>Burkholderiales</taxon>
        <taxon>Comamonadaceae</taxon>
        <taxon>Verminephrobacter</taxon>
    </lineage>
</organism>
<accession>A0ABT3KTW0</accession>
<comment type="caution">
    <text evidence="5">The sequence shown here is derived from an EMBL/GenBank/DDBJ whole genome shotgun (WGS) entry which is preliminary data.</text>
</comment>
<dbReference type="InterPro" id="IPR002880">
    <property type="entry name" value="Pyrv_Fd/Flavodoxin_OxRdtase_N"/>
</dbReference>
<name>A0ABT3KTW0_9BURK</name>
<feature type="domain" description="Thiamine pyrophosphate enzyme TPP-binding" evidence="3">
    <location>
        <begin position="482"/>
        <end position="634"/>
    </location>
</feature>
<dbReference type="SUPFAM" id="SSF53323">
    <property type="entry name" value="Pyruvate-ferredoxin oxidoreductase, PFOR, domain III"/>
    <property type="match status" value="1"/>
</dbReference>
<dbReference type="PANTHER" id="PTHR48084:SF3">
    <property type="entry name" value="SUBUNIT OF PYRUVATE:FLAVODOXIN OXIDOREDUCTASE"/>
    <property type="match status" value="1"/>
</dbReference>
<dbReference type="InterPro" id="IPR002869">
    <property type="entry name" value="Pyrv_flavodox_OxRed_cen"/>
</dbReference>
<dbReference type="InterPro" id="IPR029061">
    <property type="entry name" value="THDP-binding"/>
</dbReference>
<feature type="domain" description="DUF6537" evidence="4">
    <location>
        <begin position="975"/>
        <end position="1169"/>
    </location>
</feature>
<proteinExistence type="predicted"/>
<sequence>MNAPLPEQLRKAIESVSLEDKYTLDAGRAFMSGVQALVRLPLLQRRRDTLAGLNTAGFISGYRGSPLGTYDQALWAAKKHLAAQAIVFQPGVNEELGATAVWGTQQLDLYPQTKKYDGVFGIWYGKGPGVDRCADVFKHANMAGTARHGGVVAIAGDDHISKSSTTAHQSDHIFKACGTPLFFPSSVQDILDMGLHALAMSRFAGLWSGMKTIQEVVESSASVCVDPDRVRIVLPEDFAMPPGGLHIRWPDAPLEQEARLMDYKWYAALAYVRANRLNHTVIEGPNDRFGIIASGKAYNDTRQALADLGLDDASCRRLGIRVHKVNVVWPLEASITRAFAQGLQEILVVEEKRQVIEYQLKEELYNWRADVRPNVLGKFDEPEGDATGGEWSMPNPSRNWLLRAKADLTPAIIARAIARRLKKLGVDGDANARMDARLATIEASERALAGLEAGGERMPWFCSGCPHNTSTRVPEGSRAVAGIGCHYMASWMPGRNTSTFTQMGGEGVTWVGQQPFSSERHIFANLGDGTYFHSGLLAIRQSIAAGVNITYKLLYNDAVAMTGGQPVGERPEGHSVLQIMNTLQSEGVVRLVIVTDDPHKYAGAALAKGVSVQHRDALDAIQRQLREIAGCSVIIYDQTCATEKRRRRKRATLATPQRTVLINELVCEGCGDCAVASNCLSVEPVETEFGRKRRINQSSCNKDYACINGFCPSFVTVEGGQLKKPRREARGELSALPPLPEPVLPGVESVWGIVVGGVGGTGVITIGALLGMAAHLDGKGVVTQDAGGLAQKGGATWSHIQIAGRPDAIYSTKVDTAKADLVLGCDAIVAAHPHTLSVLQPGRSFVALNTHATPTAAVLADPDWQFPAAACGSALAAAAGADSVGGFDAEQVATQLLGDSIYTNPLLLGYAWQKGRVPLTLAALMRAMELNGVQVQNNQAAFEWGRRCAHDLAAVQALWQSAQQRIEIVKKPALSEVLGRRVEFLCGYQNATYAAEYRAFVEKVQAVEAPLGCGTRLAEAVARYLFKLMAYKDEYEVARLHTDRAFAQRIASLFDGNYQVVHHLAPPLIARKNARGELVKRPFGPWMHGALGLLAKFKGLRATAFDVFGHTEERRRERALIGEYRACVEELLARLNADNLALAVEIARVPEAIRGYGHVKARNMQAARAHGDGLMARWRAQQAAVPERQAA</sequence>
<keyword evidence="6" id="KW-1185">Reference proteome</keyword>
<dbReference type="InterPro" id="IPR046667">
    <property type="entry name" value="DUF6537"/>
</dbReference>
<evidence type="ECO:0000256" key="1">
    <source>
        <dbReference type="ARBA" id="ARBA00023002"/>
    </source>
</evidence>
<dbReference type="Pfam" id="PF02775">
    <property type="entry name" value="TPP_enzyme_C"/>
    <property type="match status" value="1"/>
</dbReference>
<reference evidence="6" key="1">
    <citation type="submission" date="2023-07" db="EMBL/GenBank/DDBJ databases">
        <title>Verminephrobacter genomes.</title>
        <authorList>
            <person name="Lund M.B."/>
        </authorList>
    </citation>
    <scope>NUCLEOTIDE SEQUENCE [LARGE SCALE GENOMIC DNA]</scope>
    <source>
        <strain evidence="6">AtM5-05</strain>
    </source>
</reference>
<keyword evidence="1" id="KW-0560">Oxidoreductase</keyword>
<dbReference type="CDD" id="cd07034">
    <property type="entry name" value="TPP_PYR_PFOR_IOR-alpha_like"/>
    <property type="match status" value="1"/>
</dbReference>
<protein>
    <submittedName>
        <fullName evidence="5">Indolepyruvate ferredoxin oxidoreductase family protein</fullName>
    </submittedName>
</protein>
<dbReference type="Pfam" id="PF20169">
    <property type="entry name" value="DUF6537"/>
    <property type="match status" value="1"/>
</dbReference>
<evidence type="ECO:0000259" key="2">
    <source>
        <dbReference type="Pfam" id="PF01558"/>
    </source>
</evidence>
<evidence type="ECO:0000313" key="5">
    <source>
        <dbReference type="EMBL" id="MCW5321753.1"/>
    </source>
</evidence>
<dbReference type="CDD" id="cd02008">
    <property type="entry name" value="TPP_IOR_alpha"/>
    <property type="match status" value="1"/>
</dbReference>
<dbReference type="Gene3D" id="3.40.50.970">
    <property type="match status" value="2"/>
</dbReference>
<dbReference type="InterPro" id="IPR011766">
    <property type="entry name" value="TPP_enzyme_TPP-bd"/>
</dbReference>
<gene>
    <name evidence="5" type="ORF">D5039_11490</name>
</gene>
<dbReference type="EMBL" id="QZCW01000002">
    <property type="protein sequence ID" value="MCW5321753.1"/>
    <property type="molecule type" value="Genomic_DNA"/>
</dbReference>
<dbReference type="SUPFAM" id="SSF52518">
    <property type="entry name" value="Thiamin diphosphate-binding fold (THDP-binding)"/>
    <property type="match status" value="2"/>
</dbReference>
<dbReference type="InterPro" id="IPR051457">
    <property type="entry name" value="2-oxoacid:Fd_oxidoreductase"/>
</dbReference>
<dbReference type="Pfam" id="PF01558">
    <property type="entry name" value="POR"/>
    <property type="match status" value="1"/>
</dbReference>
<evidence type="ECO:0000259" key="3">
    <source>
        <dbReference type="Pfam" id="PF02775"/>
    </source>
</evidence>
<dbReference type="NCBIfam" id="NF009588">
    <property type="entry name" value="PRK13029.1"/>
    <property type="match status" value="1"/>
</dbReference>
<dbReference type="InterPro" id="IPR019752">
    <property type="entry name" value="Pyrv/ketoisovalerate_OxRed_cat"/>
</dbReference>
<dbReference type="RefSeq" id="WP_265282295.1">
    <property type="nucleotide sequence ID" value="NZ_QZCW01000002.1"/>
</dbReference>
<evidence type="ECO:0000259" key="4">
    <source>
        <dbReference type="Pfam" id="PF20169"/>
    </source>
</evidence>
<evidence type="ECO:0000313" key="6">
    <source>
        <dbReference type="Proteomes" id="UP001208935"/>
    </source>
</evidence>
<dbReference type="Proteomes" id="UP001208935">
    <property type="component" value="Unassembled WGS sequence"/>
</dbReference>